<evidence type="ECO:0000313" key="7">
    <source>
        <dbReference type="EMBL" id="BDG01240.1"/>
    </source>
</evidence>
<accession>A0ABM7WP58</accession>
<feature type="domain" description="HTH tetR-type" evidence="6">
    <location>
        <begin position="17"/>
        <end position="77"/>
    </location>
</feature>
<feature type="DNA-binding region" description="H-T-H motif" evidence="4">
    <location>
        <begin position="40"/>
        <end position="59"/>
    </location>
</feature>
<keyword evidence="1" id="KW-0805">Transcription regulation</keyword>
<dbReference type="SUPFAM" id="SSF48498">
    <property type="entry name" value="Tetracyclin repressor-like, C-terminal domain"/>
    <property type="match status" value="1"/>
</dbReference>
<organism evidence="7 8">
    <name type="scientific">Anaeromyxobacter oryzae</name>
    <dbReference type="NCBI Taxonomy" id="2918170"/>
    <lineage>
        <taxon>Bacteria</taxon>
        <taxon>Pseudomonadati</taxon>
        <taxon>Myxococcota</taxon>
        <taxon>Myxococcia</taxon>
        <taxon>Myxococcales</taxon>
        <taxon>Cystobacterineae</taxon>
        <taxon>Anaeromyxobacteraceae</taxon>
        <taxon>Anaeromyxobacter</taxon>
    </lineage>
</organism>
<dbReference type="PRINTS" id="PR00455">
    <property type="entry name" value="HTHTETR"/>
</dbReference>
<dbReference type="Pfam" id="PF00440">
    <property type="entry name" value="TetR_N"/>
    <property type="match status" value="1"/>
</dbReference>
<name>A0ABM7WP58_9BACT</name>
<reference evidence="8" key="1">
    <citation type="journal article" date="2022" name="Int. J. Syst. Evol. Microbiol.">
        <title>Anaeromyxobacter oryzae sp. nov., Anaeromyxobacter diazotrophicus sp. nov. and Anaeromyxobacter paludicola sp. nov., isolated from paddy soils.</title>
        <authorList>
            <person name="Itoh H."/>
            <person name="Xu Z."/>
            <person name="Mise K."/>
            <person name="Masuda Y."/>
            <person name="Ushijima N."/>
            <person name="Hayakawa C."/>
            <person name="Shiratori Y."/>
            <person name="Senoo K."/>
        </authorList>
    </citation>
    <scope>NUCLEOTIDE SEQUENCE [LARGE SCALE GENOMIC DNA]</scope>
    <source>
        <strain evidence="8">Red232</strain>
    </source>
</reference>
<dbReference type="InterPro" id="IPR001647">
    <property type="entry name" value="HTH_TetR"/>
</dbReference>
<proteinExistence type="predicted"/>
<dbReference type="RefSeq" id="WP_248357632.1">
    <property type="nucleotide sequence ID" value="NZ_AP025591.1"/>
</dbReference>
<evidence type="ECO:0000256" key="2">
    <source>
        <dbReference type="ARBA" id="ARBA00023125"/>
    </source>
</evidence>
<gene>
    <name evidence="7" type="ORF">AMOR_02360</name>
</gene>
<evidence type="ECO:0000259" key="6">
    <source>
        <dbReference type="PROSITE" id="PS50977"/>
    </source>
</evidence>
<evidence type="ECO:0000256" key="3">
    <source>
        <dbReference type="ARBA" id="ARBA00023163"/>
    </source>
</evidence>
<dbReference type="InterPro" id="IPR023772">
    <property type="entry name" value="DNA-bd_HTH_TetR-type_CS"/>
</dbReference>
<dbReference type="PANTHER" id="PTHR30055">
    <property type="entry name" value="HTH-TYPE TRANSCRIPTIONAL REGULATOR RUTR"/>
    <property type="match status" value="1"/>
</dbReference>
<protein>
    <recommendedName>
        <fullName evidence="6">HTH tetR-type domain-containing protein</fullName>
    </recommendedName>
</protein>
<dbReference type="EMBL" id="AP025591">
    <property type="protein sequence ID" value="BDG01240.1"/>
    <property type="molecule type" value="Genomic_DNA"/>
</dbReference>
<dbReference type="PROSITE" id="PS01081">
    <property type="entry name" value="HTH_TETR_1"/>
    <property type="match status" value="1"/>
</dbReference>
<dbReference type="Proteomes" id="UP001162891">
    <property type="component" value="Chromosome"/>
</dbReference>
<dbReference type="PANTHER" id="PTHR30055:SF234">
    <property type="entry name" value="HTH-TYPE TRANSCRIPTIONAL REGULATOR BETI"/>
    <property type="match status" value="1"/>
</dbReference>
<evidence type="ECO:0000313" key="8">
    <source>
        <dbReference type="Proteomes" id="UP001162891"/>
    </source>
</evidence>
<dbReference type="InterPro" id="IPR036271">
    <property type="entry name" value="Tet_transcr_reg_TetR-rel_C_sf"/>
</dbReference>
<dbReference type="PROSITE" id="PS50977">
    <property type="entry name" value="HTH_TETR_2"/>
    <property type="match status" value="1"/>
</dbReference>
<evidence type="ECO:0000256" key="5">
    <source>
        <dbReference type="SAM" id="MobiDB-lite"/>
    </source>
</evidence>
<keyword evidence="2 4" id="KW-0238">DNA-binding</keyword>
<dbReference type="SUPFAM" id="SSF46689">
    <property type="entry name" value="Homeodomain-like"/>
    <property type="match status" value="1"/>
</dbReference>
<keyword evidence="8" id="KW-1185">Reference proteome</keyword>
<sequence length="226" mass="24058">MTTPTATRAPRIRKSGEDRRHEIAEAALRVIAAHGLRRFTTAAIAAEVGVTDGALFRHFPTKEAIVLAAIDRVEELLFQGFPPEADDPLERLGAFFLRRVGVIRAEPGISRLLVSEELAFAAPPEGVSRVSGFRDRSVAFVQACLAEAERHALLAPGVGADEATVVVLGAILALGHHGTRPARGAGGSAQRVWAALETFLRGPARPRSAGSRPPRTSGRTGRRSTP</sequence>
<evidence type="ECO:0000256" key="1">
    <source>
        <dbReference type="ARBA" id="ARBA00023015"/>
    </source>
</evidence>
<feature type="compositionally biased region" description="Low complexity" evidence="5">
    <location>
        <begin position="201"/>
        <end position="219"/>
    </location>
</feature>
<dbReference type="InterPro" id="IPR050109">
    <property type="entry name" value="HTH-type_TetR-like_transc_reg"/>
</dbReference>
<feature type="region of interest" description="Disordered" evidence="5">
    <location>
        <begin position="201"/>
        <end position="226"/>
    </location>
</feature>
<dbReference type="Gene3D" id="1.10.357.10">
    <property type="entry name" value="Tetracycline Repressor, domain 2"/>
    <property type="match status" value="1"/>
</dbReference>
<dbReference type="InterPro" id="IPR009057">
    <property type="entry name" value="Homeodomain-like_sf"/>
</dbReference>
<keyword evidence="3" id="KW-0804">Transcription</keyword>
<evidence type="ECO:0000256" key="4">
    <source>
        <dbReference type="PROSITE-ProRule" id="PRU00335"/>
    </source>
</evidence>